<dbReference type="PANTHER" id="PTHR33778">
    <property type="entry name" value="PROTEIN MGTC"/>
    <property type="match status" value="1"/>
</dbReference>
<feature type="transmembrane region" description="Helical" evidence="7">
    <location>
        <begin position="78"/>
        <end position="97"/>
    </location>
</feature>
<accession>A0A9D2PW59</accession>
<dbReference type="GO" id="GO:0005886">
    <property type="term" value="C:plasma membrane"/>
    <property type="evidence" value="ECO:0007669"/>
    <property type="project" value="UniProtKB-SubCell"/>
</dbReference>
<reference evidence="9" key="1">
    <citation type="journal article" date="2021" name="PeerJ">
        <title>Extensive microbial diversity within the chicken gut microbiome revealed by metagenomics and culture.</title>
        <authorList>
            <person name="Gilroy R."/>
            <person name="Ravi A."/>
            <person name="Getino M."/>
            <person name="Pursley I."/>
            <person name="Horton D.L."/>
            <person name="Alikhan N.F."/>
            <person name="Baker D."/>
            <person name="Gharbi K."/>
            <person name="Hall N."/>
            <person name="Watson M."/>
            <person name="Adriaenssens E.M."/>
            <person name="Foster-Nyarko E."/>
            <person name="Jarju S."/>
            <person name="Secka A."/>
            <person name="Antonio M."/>
            <person name="Oren A."/>
            <person name="Chaudhuri R.R."/>
            <person name="La Ragione R."/>
            <person name="Hildebrand F."/>
            <person name="Pallen M.J."/>
        </authorList>
    </citation>
    <scope>NUCLEOTIDE SEQUENCE</scope>
    <source>
        <strain evidence="9">CHK198-12963</strain>
    </source>
</reference>
<evidence type="ECO:0000256" key="7">
    <source>
        <dbReference type="SAM" id="Phobius"/>
    </source>
</evidence>
<evidence type="ECO:0000256" key="6">
    <source>
        <dbReference type="ARBA" id="ARBA00023136"/>
    </source>
</evidence>
<proteinExistence type="inferred from homology"/>
<dbReference type="PRINTS" id="PR01837">
    <property type="entry name" value="MGTCSAPBPROT"/>
</dbReference>
<dbReference type="InterPro" id="IPR003416">
    <property type="entry name" value="MgtC/SapB/SrpB/YhiD_fam"/>
</dbReference>
<dbReference type="EMBL" id="DWWB01000055">
    <property type="protein sequence ID" value="HJC67115.1"/>
    <property type="molecule type" value="Genomic_DNA"/>
</dbReference>
<sequence>MLRGDEIVRFLHELNYLSVVLRIGLAMLCGGALGIERGKTNQPAGMRTYMLVCMGSAVVMMTGQYTYTHFESGDPARLGAQVISGIGFLGAGSIVSIKAKVKGLTTAAGLWVSACIGLGIGIGFYTGAIAATVAVYLTITKFKTVENVFTAYDTWLQAYIKFDSLEVIPEFSRALEEKGMILGEIQLNKKQSKNYTSAVVMIKNPKRMSREEIMDFLSEQKGVHSLALLP</sequence>
<evidence type="ECO:0000256" key="1">
    <source>
        <dbReference type="ARBA" id="ARBA00004651"/>
    </source>
</evidence>
<dbReference type="InterPro" id="IPR049177">
    <property type="entry name" value="MgtC_SapB_SrpB_YhiD_N"/>
</dbReference>
<dbReference type="Pfam" id="PF02308">
    <property type="entry name" value="MgtC"/>
    <property type="match status" value="1"/>
</dbReference>
<gene>
    <name evidence="9" type="ORF">H9931_10440</name>
</gene>
<dbReference type="AlphaFoldDB" id="A0A9D2PW59"/>
<protein>
    <submittedName>
        <fullName evidence="9">MgtC/SapB family protein</fullName>
    </submittedName>
</protein>
<evidence type="ECO:0000256" key="5">
    <source>
        <dbReference type="ARBA" id="ARBA00022989"/>
    </source>
</evidence>
<evidence type="ECO:0000256" key="2">
    <source>
        <dbReference type="ARBA" id="ARBA00009298"/>
    </source>
</evidence>
<organism evidence="9 10">
    <name type="scientific">Candidatus Enterocloster excrementigallinarum</name>
    <dbReference type="NCBI Taxonomy" id="2838558"/>
    <lineage>
        <taxon>Bacteria</taxon>
        <taxon>Bacillati</taxon>
        <taxon>Bacillota</taxon>
        <taxon>Clostridia</taxon>
        <taxon>Lachnospirales</taxon>
        <taxon>Lachnospiraceae</taxon>
        <taxon>Enterocloster</taxon>
    </lineage>
</organism>
<evidence type="ECO:0000259" key="8">
    <source>
        <dbReference type="Pfam" id="PF02308"/>
    </source>
</evidence>
<name>A0A9D2PW59_9FIRM</name>
<keyword evidence="5 7" id="KW-1133">Transmembrane helix</keyword>
<evidence type="ECO:0000256" key="3">
    <source>
        <dbReference type="ARBA" id="ARBA00022475"/>
    </source>
</evidence>
<comment type="similarity">
    <text evidence="2">Belongs to the MgtC/SapB family.</text>
</comment>
<comment type="subcellular location">
    <subcellularLocation>
        <location evidence="1">Cell membrane</location>
        <topology evidence="1">Multi-pass membrane protein</topology>
    </subcellularLocation>
</comment>
<feature type="transmembrane region" description="Helical" evidence="7">
    <location>
        <begin position="47"/>
        <end position="66"/>
    </location>
</feature>
<keyword evidence="6 7" id="KW-0472">Membrane</keyword>
<comment type="caution">
    <text evidence="9">The sequence shown here is derived from an EMBL/GenBank/DDBJ whole genome shotgun (WGS) entry which is preliminary data.</text>
</comment>
<feature type="transmembrane region" description="Helical" evidence="7">
    <location>
        <begin position="109"/>
        <end position="137"/>
    </location>
</feature>
<evidence type="ECO:0000313" key="10">
    <source>
        <dbReference type="Proteomes" id="UP000823863"/>
    </source>
</evidence>
<dbReference type="PANTHER" id="PTHR33778:SF1">
    <property type="entry name" value="MAGNESIUM TRANSPORTER YHID-RELATED"/>
    <property type="match status" value="1"/>
</dbReference>
<reference evidence="9" key="2">
    <citation type="submission" date="2021-04" db="EMBL/GenBank/DDBJ databases">
        <authorList>
            <person name="Gilroy R."/>
        </authorList>
    </citation>
    <scope>NUCLEOTIDE SEQUENCE</scope>
    <source>
        <strain evidence="9">CHK198-12963</strain>
    </source>
</reference>
<dbReference type="Proteomes" id="UP000823863">
    <property type="component" value="Unassembled WGS sequence"/>
</dbReference>
<feature type="domain" description="MgtC/SapB/SrpB/YhiD N-terminal" evidence="8">
    <location>
        <begin position="24"/>
        <end position="147"/>
    </location>
</feature>
<evidence type="ECO:0000313" key="9">
    <source>
        <dbReference type="EMBL" id="HJC67115.1"/>
    </source>
</evidence>
<evidence type="ECO:0000256" key="4">
    <source>
        <dbReference type="ARBA" id="ARBA00022692"/>
    </source>
</evidence>
<keyword evidence="3" id="KW-1003">Cell membrane</keyword>
<keyword evidence="4 7" id="KW-0812">Transmembrane</keyword>